<dbReference type="Proteomes" id="UP000650524">
    <property type="component" value="Unassembled WGS sequence"/>
</dbReference>
<dbReference type="InterPro" id="IPR002625">
    <property type="entry name" value="Smr_dom"/>
</dbReference>
<name>A0A8J6N233_9DELT</name>
<comment type="caution">
    <text evidence="2">The sequence shown here is derived from an EMBL/GenBank/DDBJ whole genome shotgun (WGS) entry which is preliminary data.</text>
</comment>
<accession>A0A8J6N233</accession>
<dbReference type="Gene3D" id="3.30.1370.110">
    <property type="match status" value="1"/>
</dbReference>
<proteinExistence type="predicted"/>
<reference evidence="2 3" key="1">
    <citation type="submission" date="2020-08" db="EMBL/GenBank/DDBJ databases">
        <title>Bridging the membrane lipid divide: bacteria of the FCB group superphylum have the potential to synthesize archaeal ether lipids.</title>
        <authorList>
            <person name="Villanueva L."/>
            <person name="Von Meijenfeldt F.A.B."/>
            <person name="Westbye A.B."/>
            <person name="Yadav S."/>
            <person name="Hopmans E.C."/>
            <person name="Dutilh B.E."/>
            <person name="Sinninghe Damste J.S."/>
        </authorList>
    </citation>
    <scope>NUCLEOTIDE SEQUENCE [LARGE SCALE GENOMIC DNA]</scope>
    <source>
        <strain evidence="2">NIOZ-UU27</strain>
    </source>
</reference>
<dbReference type="PANTHER" id="PTHR35562">
    <property type="entry name" value="DNA ENDONUCLEASE SMRA-RELATED"/>
    <property type="match status" value="1"/>
</dbReference>
<dbReference type="PANTHER" id="PTHR35562:SF2">
    <property type="entry name" value="DNA ENDONUCLEASE SMRA-RELATED"/>
    <property type="match status" value="1"/>
</dbReference>
<dbReference type="AlphaFoldDB" id="A0A8J6N233"/>
<evidence type="ECO:0000259" key="1">
    <source>
        <dbReference type="PROSITE" id="PS50828"/>
    </source>
</evidence>
<protein>
    <submittedName>
        <fullName evidence="2">Smr/MutS family protein</fullName>
    </submittedName>
</protein>
<dbReference type="EMBL" id="JACNJD010000290">
    <property type="protein sequence ID" value="MBC8178590.1"/>
    <property type="molecule type" value="Genomic_DNA"/>
</dbReference>
<dbReference type="SMART" id="SM00463">
    <property type="entry name" value="SMR"/>
    <property type="match status" value="1"/>
</dbReference>
<dbReference type="PROSITE" id="PS50828">
    <property type="entry name" value="SMR"/>
    <property type="match status" value="1"/>
</dbReference>
<dbReference type="InterPro" id="IPR036063">
    <property type="entry name" value="Smr_dom_sf"/>
</dbReference>
<gene>
    <name evidence="2" type="ORF">H8E19_14385</name>
</gene>
<dbReference type="Pfam" id="PF01713">
    <property type="entry name" value="Smr"/>
    <property type="match status" value="1"/>
</dbReference>
<evidence type="ECO:0000313" key="3">
    <source>
        <dbReference type="Proteomes" id="UP000650524"/>
    </source>
</evidence>
<evidence type="ECO:0000313" key="2">
    <source>
        <dbReference type="EMBL" id="MBC8178590.1"/>
    </source>
</evidence>
<organism evidence="2 3">
    <name type="scientific">Candidatus Desulfacyla euxinica</name>
    <dbReference type="NCBI Taxonomy" id="2841693"/>
    <lineage>
        <taxon>Bacteria</taxon>
        <taxon>Deltaproteobacteria</taxon>
        <taxon>Candidatus Desulfacyla</taxon>
    </lineage>
</organism>
<dbReference type="SUPFAM" id="SSF160443">
    <property type="entry name" value="SMR domain-like"/>
    <property type="match status" value="1"/>
</dbReference>
<feature type="domain" description="Smr" evidence="1">
    <location>
        <begin position="17"/>
        <end position="91"/>
    </location>
</feature>
<sequence length="95" mass="10442">MTEIDLESVEIPIDGTLDLHTFAPGEVSSLVEEYLWACLKKGIYEVRIIHGKGKGVLRRTVHARLEKHPDVIDFGLDPGSSGWGATIVRLKEGSS</sequence>